<dbReference type="Proteomes" id="UP000217785">
    <property type="component" value="Unassembled WGS sequence"/>
</dbReference>
<name>A0A292YRR8_9BACL</name>
<accession>A0A292YRR8</accession>
<proteinExistence type="predicted"/>
<gene>
    <name evidence="1" type="ORF">EFBL_3567</name>
</gene>
<protein>
    <recommendedName>
        <fullName evidence="3">DUF3866 domain-containing protein</fullName>
    </recommendedName>
</protein>
<sequence>MIRIESGVVTKILREAEGIREIEVLIDNKPERAIQYTRLSAPVVPGEGVLLNTSAVRLGLGTGGYHFVLPKAAVSELDRNKGHIMKLRYTPGQVCVLSCEEPEHPAHQCLKDQDSLQGMPVVAAELHSMMPAIAATVSFLAENETEASTSGLQGGFGQNAGSVRRPRVAYVMTDGAALPLWFSRTVEELKSKGLICGTVTTGHAYGGDLEAINVYSGLLAARHVLDADLAIVTMGPGIVGTGTKFGHTGIEQGMVINAAASLNGTAVACPRISFSDSRSRHYGVSHHTLTSLAKVALTGAYVPVPELEPERLEIVMGQLEEAHIQTKHKVLVRDGSVVKRAAVNYDLRLSTMGRSLAEDESFFLAAGATALWAMELLNGMRLSASVQTGRQEGVS</sequence>
<evidence type="ECO:0008006" key="3">
    <source>
        <dbReference type="Google" id="ProtNLM"/>
    </source>
</evidence>
<dbReference type="Pfam" id="PF12982">
    <property type="entry name" value="DUF3866"/>
    <property type="match status" value="1"/>
</dbReference>
<comment type="caution">
    <text evidence="1">The sequence shown here is derived from an EMBL/GenBank/DDBJ whole genome shotgun (WGS) entry which is preliminary data.</text>
</comment>
<keyword evidence="2" id="KW-1185">Reference proteome</keyword>
<dbReference type="AlphaFoldDB" id="A0A292YRR8"/>
<dbReference type="RefSeq" id="WP_096184078.1">
    <property type="nucleotide sequence ID" value="NZ_BDUF01000109.1"/>
</dbReference>
<reference evidence="2" key="1">
    <citation type="submission" date="2017-07" db="EMBL/GenBank/DDBJ databases">
        <title>Draft genome sequence of Effusibacillus lacus strain skLN1.</title>
        <authorList>
            <person name="Watanabe M."/>
            <person name="Kojima H."/>
            <person name="Fukui M."/>
        </authorList>
    </citation>
    <scope>NUCLEOTIDE SEQUENCE [LARGE SCALE GENOMIC DNA]</scope>
    <source>
        <strain evidence="2">skLN1</strain>
    </source>
</reference>
<evidence type="ECO:0000313" key="2">
    <source>
        <dbReference type="Proteomes" id="UP000217785"/>
    </source>
</evidence>
<dbReference type="OrthoDB" id="3401376at2"/>
<dbReference type="EMBL" id="BDUF01000109">
    <property type="protein sequence ID" value="GAX91876.1"/>
    <property type="molecule type" value="Genomic_DNA"/>
</dbReference>
<organism evidence="1 2">
    <name type="scientific">Effusibacillus lacus</name>
    <dbReference type="NCBI Taxonomy" id="1348429"/>
    <lineage>
        <taxon>Bacteria</taxon>
        <taxon>Bacillati</taxon>
        <taxon>Bacillota</taxon>
        <taxon>Bacilli</taxon>
        <taxon>Bacillales</taxon>
        <taxon>Alicyclobacillaceae</taxon>
        <taxon>Effusibacillus</taxon>
    </lineage>
</organism>
<dbReference type="InterPro" id="IPR024479">
    <property type="entry name" value="DUF3866"/>
</dbReference>
<evidence type="ECO:0000313" key="1">
    <source>
        <dbReference type="EMBL" id="GAX91876.1"/>
    </source>
</evidence>